<proteinExistence type="predicted"/>
<reference evidence="1" key="1">
    <citation type="submission" date="2014-11" db="EMBL/GenBank/DDBJ databases">
        <authorList>
            <person name="Amaro Gonzalez C."/>
        </authorList>
    </citation>
    <scope>NUCLEOTIDE SEQUENCE</scope>
</reference>
<accession>A0A0E9W2B9</accession>
<dbReference type="EMBL" id="GBXM01024038">
    <property type="protein sequence ID" value="JAH84539.1"/>
    <property type="molecule type" value="Transcribed_RNA"/>
</dbReference>
<reference evidence="1" key="2">
    <citation type="journal article" date="2015" name="Fish Shellfish Immunol.">
        <title>Early steps in the European eel (Anguilla anguilla)-Vibrio vulnificus interaction in the gills: Role of the RtxA13 toxin.</title>
        <authorList>
            <person name="Callol A."/>
            <person name="Pajuelo D."/>
            <person name="Ebbesson L."/>
            <person name="Teles M."/>
            <person name="MacKenzie S."/>
            <person name="Amaro C."/>
        </authorList>
    </citation>
    <scope>NUCLEOTIDE SEQUENCE</scope>
</reference>
<organism evidence="1">
    <name type="scientific">Anguilla anguilla</name>
    <name type="common">European freshwater eel</name>
    <name type="synonym">Muraena anguilla</name>
    <dbReference type="NCBI Taxonomy" id="7936"/>
    <lineage>
        <taxon>Eukaryota</taxon>
        <taxon>Metazoa</taxon>
        <taxon>Chordata</taxon>
        <taxon>Craniata</taxon>
        <taxon>Vertebrata</taxon>
        <taxon>Euteleostomi</taxon>
        <taxon>Actinopterygii</taxon>
        <taxon>Neopterygii</taxon>
        <taxon>Teleostei</taxon>
        <taxon>Anguilliformes</taxon>
        <taxon>Anguillidae</taxon>
        <taxon>Anguilla</taxon>
    </lineage>
</organism>
<evidence type="ECO:0000313" key="1">
    <source>
        <dbReference type="EMBL" id="JAH84539.1"/>
    </source>
</evidence>
<sequence>MISRLFEGRQHQHTLLHFGQTESGDS</sequence>
<dbReference type="AlphaFoldDB" id="A0A0E9W2B9"/>
<name>A0A0E9W2B9_ANGAN</name>
<protein>
    <submittedName>
        <fullName evidence="1">Uncharacterized protein</fullName>
    </submittedName>
</protein>